<dbReference type="Pfam" id="PF03137">
    <property type="entry name" value="OATP"/>
    <property type="match status" value="1"/>
</dbReference>
<keyword evidence="13" id="KW-1185">Reference proteome</keyword>
<dbReference type="SUPFAM" id="SSF100895">
    <property type="entry name" value="Kazal-type serine protease inhibitors"/>
    <property type="match status" value="1"/>
</dbReference>
<comment type="similarity">
    <text evidence="2 8">Belongs to the organo anion transporter (TC 2.A.60) family.</text>
</comment>
<dbReference type="Pfam" id="PF07648">
    <property type="entry name" value="Kazal_2"/>
    <property type="match status" value="1"/>
</dbReference>
<protein>
    <recommendedName>
        <fullName evidence="8">Solute carrier organic anion transporter family member</fullName>
    </recommendedName>
</protein>
<dbReference type="SUPFAM" id="SSF103473">
    <property type="entry name" value="MFS general substrate transporter"/>
    <property type="match status" value="1"/>
</dbReference>
<dbReference type="HOGENOM" id="CLU_008954_1_2_1"/>
<dbReference type="EnsemblMetazoa" id="CapteT147857">
    <property type="protein sequence ID" value="CapteP147857"/>
    <property type="gene ID" value="CapteG147857"/>
</dbReference>
<dbReference type="InterPro" id="IPR020846">
    <property type="entry name" value="MFS_dom"/>
</dbReference>
<comment type="caution">
    <text evidence="8">Lacks conserved residue(s) required for the propagation of feature annotation.</text>
</comment>
<dbReference type="OMA" id="GFAAFMP"/>
<evidence type="ECO:0000313" key="11">
    <source>
        <dbReference type="EMBL" id="ELT88560.1"/>
    </source>
</evidence>
<feature type="domain" description="Kazal-like" evidence="10">
    <location>
        <begin position="403"/>
        <end position="458"/>
    </location>
</feature>
<dbReference type="PANTHER" id="PTHR11388:SF160">
    <property type="entry name" value="SOLUTE CARRIER ORGANIC ANION TRANSPORTER FAMILY MEMBER"/>
    <property type="match status" value="1"/>
</dbReference>
<feature type="transmembrane region" description="Helical" evidence="8">
    <location>
        <begin position="22"/>
        <end position="43"/>
    </location>
</feature>
<feature type="transmembrane region" description="Helical" evidence="8">
    <location>
        <begin position="253"/>
        <end position="275"/>
    </location>
</feature>
<dbReference type="InterPro" id="IPR036058">
    <property type="entry name" value="Kazal_dom_sf"/>
</dbReference>
<dbReference type="PROSITE" id="PS51465">
    <property type="entry name" value="KAZAL_2"/>
    <property type="match status" value="1"/>
</dbReference>
<feature type="transmembrane region" description="Helical" evidence="8">
    <location>
        <begin position="516"/>
        <end position="541"/>
    </location>
</feature>
<feature type="transmembrane region" description="Helical" evidence="8">
    <location>
        <begin position="55"/>
        <end position="74"/>
    </location>
</feature>
<dbReference type="InterPro" id="IPR002350">
    <property type="entry name" value="Kazal_dom"/>
</dbReference>
<feature type="domain" description="Major facilitator superfamily (MFS) profile" evidence="9">
    <location>
        <begin position="1"/>
        <end position="593"/>
    </location>
</feature>
<dbReference type="InterPro" id="IPR004156">
    <property type="entry name" value="OATP"/>
</dbReference>
<dbReference type="EMBL" id="AMQN01003434">
    <property type="status" value="NOT_ANNOTATED_CDS"/>
    <property type="molecule type" value="Genomic_DNA"/>
</dbReference>
<reference evidence="13" key="1">
    <citation type="submission" date="2012-12" db="EMBL/GenBank/DDBJ databases">
        <authorList>
            <person name="Hellsten U."/>
            <person name="Grimwood J."/>
            <person name="Chapman J.A."/>
            <person name="Shapiro H."/>
            <person name="Aerts A."/>
            <person name="Otillar R.P."/>
            <person name="Terry A.Y."/>
            <person name="Boore J.L."/>
            <person name="Simakov O."/>
            <person name="Marletaz F."/>
            <person name="Cho S.-J."/>
            <person name="Edsinger-Gonzales E."/>
            <person name="Havlak P."/>
            <person name="Kuo D.-H."/>
            <person name="Larsson T."/>
            <person name="Lv J."/>
            <person name="Arendt D."/>
            <person name="Savage R."/>
            <person name="Osoegawa K."/>
            <person name="de Jong P."/>
            <person name="Lindberg D.R."/>
            <person name="Seaver E.C."/>
            <person name="Weisblat D.A."/>
            <person name="Putnam N.H."/>
            <person name="Grigoriev I.V."/>
            <person name="Rokhsar D.S."/>
        </authorList>
    </citation>
    <scope>NUCLEOTIDE SEQUENCE</scope>
    <source>
        <strain evidence="13">I ESC-2004</strain>
    </source>
</reference>
<evidence type="ECO:0000256" key="8">
    <source>
        <dbReference type="RuleBase" id="RU362056"/>
    </source>
</evidence>
<keyword evidence="8" id="KW-0406">Ion transport</keyword>
<dbReference type="InterPro" id="IPR036259">
    <property type="entry name" value="MFS_trans_sf"/>
</dbReference>
<accession>R7T5L9</accession>
<proteinExistence type="inferred from homology"/>
<feature type="transmembrane region" description="Helical" evidence="8">
    <location>
        <begin position="192"/>
        <end position="214"/>
    </location>
</feature>
<reference evidence="12" key="3">
    <citation type="submission" date="2015-06" db="UniProtKB">
        <authorList>
            <consortium name="EnsemblMetazoa"/>
        </authorList>
    </citation>
    <scope>IDENTIFICATION</scope>
</reference>
<keyword evidence="8" id="KW-0813">Transport</keyword>
<feature type="transmembrane region" description="Helical" evidence="8">
    <location>
        <begin position="480"/>
        <end position="504"/>
    </location>
</feature>
<dbReference type="AlphaFoldDB" id="R7T5L9"/>
<evidence type="ECO:0000256" key="5">
    <source>
        <dbReference type="ARBA" id="ARBA00022989"/>
    </source>
</evidence>
<evidence type="ECO:0000256" key="6">
    <source>
        <dbReference type="ARBA" id="ARBA00023136"/>
    </source>
</evidence>
<sequence length="666" mass="72516">MGINNVNTSTIERRFDMQSSQVAWITSSYDMASGVLGIILGYLGGFFHKGKIMTFGAGCLALGSFIMFSPHLFVGNYKYGTSPEDSHCDLYGNQTNTGCGTGSSVSNYIFVFVLGQMFHAIGGTAVFNTGLTILDDNVPNSDTALYVGIMHCFSALGPAVAFLAGGALLNLYVDIGRHSVSVSPGDPGWIGAWWIGFLISGIASVLVTFLMACFPREFPEAKRLKALKSAEAYATAGKDEMERDDFGRKWKDIWLSIKVIFCNPSWIFLTIAATVESGAVNSFATFLPKVLQFQFSLTTSASALFAGVLVVPGAAGGQLLGGIIPKCFNMRLRGLLITMTVCSFLGFFLGAAFLIKCPMPKIAGVNVEYFNAPTHVSYYSIREAAQLPFFCFTTLRSLELDEEAIVHECNARCHCTTSDYEPLCGHDGVEYFSPCHAECSNITEIDGSKIYSDCACIPELSSDFGQAREGICEDDCTVKFIGFLILTLCLMLTTFAVNTIGHAATIRCVHEKQRGFAYGIQTFIVRMLGNVPFPILMGVLFDNSCLVWQEKCDETTSCWIYDTDTMSVKLTLMLAVVKVISFVAFLLSYLAFKAPEEAQPTIKDILDGESIGAEEVTANHNNAAFDQSAELGQNGRVTPVDESDIKRHPPAFDSTNFDNDVIATKF</sequence>
<keyword evidence="7" id="KW-1015">Disulfide bond</keyword>
<evidence type="ECO:0000256" key="4">
    <source>
        <dbReference type="ARBA" id="ARBA00022692"/>
    </source>
</evidence>
<evidence type="ECO:0000256" key="3">
    <source>
        <dbReference type="ARBA" id="ARBA00022475"/>
    </source>
</evidence>
<evidence type="ECO:0000259" key="9">
    <source>
        <dbReference type="PROSITE" id="PS50850"/>
    </source>
</evidence>
<dbReference type="GO" id="GO:0016323">
    <property type="term" value="C:basolateral plasma membrane"/>
    <property type="evidence" value="ECO:0007669"/>
    <property type="project" value="TreeGrafter"/>
</dbReference>
<dbReference type="NCBIfam" id="TIGR00805">
    <property type="entry name" value="oat"/>
    <property type="match status" value="1"/>
</dbReference>
<feature type="transmembrane region" description="Helical" evidence="8">
    <location>
        <begin position="295"/>
        <end position="320"/>
    </location>
</feature>
<dbReference type="PROSITE" id="PS50850">
    <property type="entry name" value="MFS"/>
    <property type="match status" value="1"/>
</dbReference>
<evidence type="ECO:0000313" key="12">
    <source>
        <dbReference type="EnsemblMetazoa" id="CapteP147857"/>
    </source>
</evidence>
<dbReference type="OrthoDB" id="5062115at2759"/>
<dbReference type="GO" id="GO:0015347">
    <property type="term" value="F:sodium-independent organic anion transmembrane transporter activity"/>
    <property type="evidence" value="ECO:0007669"/>
    <property type="project" value="TreeGrafter"/>
</dbReference>
<evidence type="ECO:0000256" key="2">
    <source>
        <dbReference type="ARBA" id="ARBA00009657"/>
    </source>
</evidence>
<dbReference type="GO" id="GO:0006811">
    <property type="term" value="P:monoatomic ion transport"/>
    <property type="evidence" value="ECO:0007669"/>
    <property type="project" value="UniProtKB-KW"/>
</dbReference>
<keyword evidence="4 8" id="KW-0812">Transmembrane</keyword>
<organism evidence="11">
    <name type="scientific">Capitella teleta</name>
    <name type="common">Polychaete worm</name>
    <dbReference type="NCBI Taxonomy" id="283909"/>
    <lineage>
        <taxon>Eukaryota</taxon>
        <taxon>Metazoa</taxon>
        <taxon>Spiralia</taxon>
        <taxon>Lophotrochozoa</taxon>
        <taxon>Annelida</taxon>
        <taxon>Polychaeta</taxon>
        <taxon>Sedentaria</taxon>
        <taxon>Scolecida</taxon>
        <taxon>Capitellidae</taxon>
        <taxon>Capitella</taxon>
    </lineage>
</organism>
<feature type="transmembrane region" description="Helical" evidence="8">
    <location>
        <begin position="570"/>
        <end position="592"/>
    </location>
</feature>
<comment type="subcellular location">
    <subcellularLocation>
        <location evidence="1 8">Cell membrane</location>
        <topology evidence="1 8">Multi-pass membrane protein</topology>
    </subcellularLocation>
</comment>
<evidence type="ECO:0000259" key="10">
    <source>
        <dbReference type="PROSITE" id="PS51465"/>
    </source>
</evidence>
<dbReference type="Proteomes" id="UP000014760">
    <property type="component" value="Unassembled WGS sequence"/>
</dbReference>
<reference evidence="11 13" key="2">
    <citation type="journal article" date="2013" name="Nature">
        <title>Insights into bilaterian evolution from three spiralian genomes.</title>
        <authorList>
            <person name="Simakov O."/>
            <person name="Marletaz F."/>
            <person name="Cho S.J."/>
            <person name="Edsinger-Gonzales E."/>
            <person name="Havlak P."/>
            <person name="Hellsten U."/>
            <person name="Kuo D.H."/>
            <person name="Larsson T."/>
            <person name="Lv J."/>
            <person name="Arendt D."/>
            <person name="Savage R."/>
            <person name="Osoegawa K."/>
            <person name="de Jong P."/>
            <person name="Grimwood J."/>
            <person name="Chapman J.A."/>
            <person name="Shapiro H."/>
            <person name="Aerts A."/>
            <person name="Otillar R.P."/>
            <person name="Terry A.Y."/>
            <person name="Boore J.L."/>
            <person name="Grigoriev I.V."/>
            <person name="Lindberg D.R."/>
            <person name="Seaver E.C."/>
            <person name="Weisblat D.A."/>
            <person name="Putnam N.H."/>
            <person name="Rokhsar D.S."/>
        </authorList>
    </citation>
    <scope>NUCLEOTIDE SEQUENCE</scope>
    <source>
        <strain evidence="11 13">I ESC-2004</strain>
    </source>
</reference>
<dbReference type="EMBL" id="KB311801">
    <property type="protein sequence ID" value="ELT88560.1"/>
    <property type="molecule type" value="Genomic_DNA"/>
</dbReference>
<name>R7T5L9_CAPTE</name>
<evidence type="ECO:0000256" key="1">
    <source>
        <dbReference type="ARBA" id="ARBA00004651"/>
    </source>
</evidence>
<dbReference type="Gene3D" id="3.30.60.30">
    <property type="match status" value="1"/>
</dbReference>
<feature type="transmembrane region" description="Helical" evidence="8">
    <location>
        <begin position="332"/>
        <end position="355"/>
    </location>
</feature>
<keyword evidence="6 8" id="KW-0472">Membrane</keyword>
<keyword evidence="5 8" id="KW-1133">Transmembrane helix</keyword>
<gene>
    <name evidence="11" type="ORF">CAPTEDRAFT_147857</name>
</gene>
<evidence type="ECO:0000313" key="13">
    <source>
        <dbReference type="Proteomes" id="UP000014760"/>
    </source>
</evidence>
<evidence type="ECO:0000256" key="7">
    <source>
        <dbReference type="ARBA" id="ARBA00023157"/>
    </source>
</evidence>
<dbReference type="PANTHER" id="PTHR11388">
    <property type="entry name" value="ORGANIC ANION TRANSPORTER"/>
    <property type="match status" value="1"/>
</dbReference>
<keyword evidence="3" id="KW-1003">Cell membrane</keyword>
<feature type="transmembrane region" description="Helical" evidence="8">
    <location>
        <begin position="108"/>
        <end position="131"/>
    </location>
</feature>
<feature type="transmembrane region" description="Helical" evidence="8">
    <location>
        <begin position="143"/>
        <end position="172"/>
    </location>
</feature>
<dbReference type="GO" id="GO:0043252">
    <property type="term" value="P:sodium-independent organic anion transport"/>
    <property type="evidence" value="ECO:0007669"/>
    <property type="project" value="TreeGrafter"/>
</dbReference>
<dbReference type="Gene3D" id="1.20.1250.20">
    <property type="entry name" value="MFS general substrate transporter like domains"/>
    <property type="match status" value="1"/>
</dbReference>